<organism evidence="2">
    <name type="scientific">Oryza meridionalis</name>
    <dbReference type="NCBI Taxonomy" id="40149"/>
    <lineage>
        <taxon>Eukaryota</taxon>
        <taxon>Viridiplantae</taxon>
        <taxon>Streptophyta</taxon>
        <taxon>Embryophyta</taxon>
        <taxon>Tracheophyta</taxon>
        <taxon>Spermatophyta</taxon>
        <taxon>Magnoliopsida</taxon>
        <taxon>Liliopsida</taxon>
        <taxon>Poales</taxon>
        <taxon>Poaceae</taxon>
        <taxon>BOP clade</taxon>
        <taxon>Oryzoideae</taxon>
        <taxon>Oryzeae</taxon>
        <taxon>Oryzinae</taxon>
        <taxon>Oryza</taxon>
    </lineage>
</organism>
<dbReference type="Gramene" id="OMERI04G25250.1">
    <property type="protein sequence ID" value="OMERI04G25250.1"/>
    <property type="gene ID" value="OMERI04G25250"/>
</dbReference>
<sequence length="124" mass="12875">MGKKKKNNNKKSSAPQARGRGSNSHRRSFTRGMLQSINNMTVMRATPRDPFIVATVTGRCDDDPIDVANPDIAAAAAAAPVVAPAAAGGPWDEEEEEEPAPATTDLRAAATTGGEATETETAAV</sequence>
<dbReference type="Proteomes" id="UP000008021">
    <property type="component" value="Chromosome 4"/>
</dbReference>
<evidence type="ECO:0000313" key="3">
    <source>
        <dbReference type="Proteomes" id="UP000008021"/>
    </source>
</evidence>
<reference evidence="2" key="2">
    <citation type="submission" date="2018-05" db="EMBL/GenBank/DDBJ databases">
        <title>OmerRS3 (Oryza meridionalis Reference Sequence Version 3).</title>
        <authorList>
            <person name="Zhang J."/>
            <person name="Kudrna D."/>
            <person name="Lee S."/>
            <person name="Talag J."/>
            <person name="Welchert J."/>
            <person name="Wing R.A."/>
        </authorList>
    </citation>
    <scope>NUCLEOTIDE SEQUENCE [LARGE SCALE GENOMIC DNA]</scope>
    <source>
        <strain evidence="2">cv. OR44</strain>
    </source>
</reference>
<feature type="region of interest" description="Disordered" evidence="1">
    <location>
        <begin position="84"/>
        <end position="124"/>
    </location>
</feature>
<evidence type="ECO:0000256" key="1">
    <source>
        <dbReference type="SAM" id="MobiDB-lite"/>
    </source>
</evidence>
<keyword evidence="3" id="KW-1185">Reference proteome</keyword>
<protein>
    <submittedName>
        <fullName evidence="2">Uncharacterized protein</fullName>
    </submittedName>
</protein>
<evidence type="ECO:0000313" key="2">
    <source>
        <dbReference type="EnsemblPlants" id="OMERI04G25250.1"/>
    </source>
</evidence>
<name>A0A0E0DK86_9ORYZ</name>
<dbReference type="AlphaFoldDB" id="A0A0E0DK86"/>
<reference evidence="2" key="1">
    <citation type="submission" date="2015-04" db="UniProtKB">
        <authorList>
            <consortium name="EnsemblPlants"/>
        </authorList>
    </citation>
    <scope>IDENTIFICATION</scope>
</reference>
<accession>A0A0E0DK86</accession>
<dbReference type="EnsemblPlants" id="OMERI04G25250.1">
    <property type="protein sequence ID" value="OMERI04G25250.1"/>
    <property type="gene ID" value="OMERI04G25250"/>
</dbReference>
<feature type="compositionally biased region" description="Low complexity" evidence="1">
    <location>
        <begin position="108"/>
        <end position="124"/>
    </location>
</feature>
<feature type="region of interest" description="Disordered" evidence="1">
    <location>
        <begin position="1"/>
        <end position="31"/>
    </location>
</feature>
<dbReference type="HOGENOM" id="CLU_2018800_0_0_1"/>
<proteinExistence type="predicted"/>